<evidence type="ECO:0000256" key="10">
    <source>
        <dbReference type="ARBA" id="ARBA00023316"/>
    </source>
</evidence>
<keyword evidence="4" id="KW-0645">Protease</keyword>
<dbReference type="InterPro" id="IPR012338">
    <property type="entry name" value="Beta-lactam/transpept-like"/>
</dbReference>
<dbReference type="PANTHER" id="PTHR30627">
    <property type="entry name" value="PEPTIDOGLYCAN D,D-TRANSPEPTIDASE"/>
    <property type="match status" value="1"/>
</dbReference>
<dbReference type="InterPro" id="IPR001460">
    <property type="entry name" value="PCN-bd_Tpept"/>
</dbReference>
<evidence type="ECO:0000256" key="6">
    <source>
        <dbReference type="ARBA" id="ARBA00022960"/>
    </source>
</evidence>
<keyword evidence="8 11" id="KW-1133">Transmembrane helix</keyword>
<dbReference type="Proteomes" id="UP001348817">
    <property type="component" value="Chromosome"/>
</dbReference>
<dbReference type="KEGG" id="fax:FUAX_20080"/>
<keyword evidence="3" id="KW-1003">Cell membrane</keyword>
<keyword evidence="10" id="KW-0961">Cell wall biogenesis/degradation</keyword>
<dbReference type="Gene3D" id="3.40.710.10">
    <property type="entry name" value="DD-peptidase/beta-lactamase superfamily"/>
    <property type="match status" value="1"/>
</dbReference>
<evidence type="ECO:0000256" key="11">
    <source>
        <dbReference type="SAM" id="Phobius"/>
    </source>
</evidence>
<dbReference type="GO" id="GO:0009252">
    <property type="term" value="P:peptidoglycan biosynthetic process"/>
    <property type="evidence" value="ECO:0007669"/>
    <property type="project" value="UniProtKB-KW"/>
</dbReference>
<sequence>MTSEARKYAVSGLLIFVGLVFALRLLYIQVFDPVYKKQGDDNIKLKMVEYPYRGLILDRNQTPLVVNEPVFDLTVVPKDVKEFDTLTLCNLLSLDPEEFKARLEKAKDYSSRKASPIVRRISRDDFARIEEKLIDFPGFYPEVRTQRAYPNPISGLLLGFVGEISAKALKADTTGYYRSSDMLGRGGLERFYEKDLRGHRGVRYKIKNAYGVIKGSFAKGAYDTLAVEGRTITTTIDLELQEYAEKLMEGKVGSLVAIEPSTGEILSYVSAPAYDPRLLTGRELGANYQALTLNDSTKPLFNRPVLATYPPGSTFKTIQALMALQEGVVGPREQIFCDNSLIPGHSPQGSYDVVKGLQFSSNDYFARIFKRVVQQGKEKSAFVDASIGMDVWADYARRFGLGGKLGVDLYGEKPGNVPNTKYYDKRIGRGKKYRWKASNVRSISIGQGEVMVTPLQMANVGAIMANRGYYYTPHIIKNIGGDPAPEKYRKRHETGIRKEHYEVVVEGMRRAVGTTAFRALIPDIEICGKTGTAQNPHGHDHSAFMAFAPRDNPKIAIAVYMENVGYGGRASGSIASLLVEKYIKGEVTRPWLEKYVLESEYLKQLGK</sequence>
<evidence type="ECO:0000256" key="2">
    <source>
        <dbReference type="ARBA" id="ARBA00004236"/>
    </source>
</evidence>
<protein>
    <submittedName>
        <fullName evidence="14">Penicillin-binding protein 2</fullName>
    </submittedName>
</protein>
<evidence type="ECO:0000256" key="1">
    <source>
        <dbReference type="ARBA" id="ARBA00004167"/>
    </source>
</evidence>
<reference evidence="14 15" key="1">
    <citation type="submission" date="2021-12" db="EMBL/GenBank/DDBJ databases">
        <title>Genome sequencing of bacteria with rrn-lacking chromosome and rrn-plasmid.</title>
        <authorList>
            <person name="Anda M."/>
            <person name="Iwasaki W."/>
        </authorList>
    </citation>
    <scope>NUCLEOTIDE SEQUENCE [LARGE SCALE GENOMIC DNA]</scope>
    <source>
        <strain evidence="14 15">DSM 100852</strain>
    </source>
</reference>
<keyword evidence="6" id="KW-0133">Cell shape</keyword>
<dbReference type="RefSeq" id="WP_338391172.1">
    <property type="nucleotide sequence ID" value="NZ_AP025314.1"/>
</dbReference>
<dbReference type="InterPro" id="IPR036138">
    <property type="entry name" value="PBP_dimer_sf"/>
</dbReference>
<feature type="domain" description="Penicillin-binding protein dimerisation" evidence="13">
    <location>
        <begin position="50"/>
        <end position="213"/>
    </location>
</feature>
<comment type="subcellular location">
    <subcellularLocation>
        <location evidence="2">Cell membrane</location>
    </subcellularLocation>
    <subcellularLocation>
        <location evidence="1">Membrane</location>
        <topology evidence="1">Single-pass membrane protein</topology>
    </subcellularLocation>
</comment>
<evidence type="ECO:0000259" key="13">
    <source>
        <dbReference type="Pfam" id="PF03717"/>
    </source>
</evidence>
<evidence type="ECO:0000256" key="4">
    <source>
        <dbReference type="ARBA" id="ARBA00022645"/>
    </source>
</evidence>
<evidence type="ECO:0000256" key="7">
    <source>
        <dbReference type="ARBA" id="ARBA00022984"/>
    </source>
</evidence>
<proteinExistence type="predicted"/>
<accession>A0AAU9CBL7</accession>
<keyword evidence="5 11" id="KW-0812">Transmembrane</keyword>
<dbReference type="GO" id="GO:0008658">
    <property type="term" value="F:penicillin binding"/>
    <property type="evidence" value="ECO:0007669"/>
    <property type="project" value="InterPro"/>
</dbReference>
<evidence type="ECO:0000259" key="12">
    <source>
        <dbReference type="Pfam" id="PF00905"/>
    </source>
</evidence>
<dbReference type="Pfam" id="PF00905">
    <property type="entry name" value="Transpeptidase"/>
    <property type="match status" value="1"/>
</dbReference>
<keyword evidence="4" id="KW-0378">Hydrolase</keyword>
<dbReference type="Gene3D" id="3.30.1390.30">
    <property type="entry name" value="Penicillin-binding protein 2a, domain 3"/>
    <property type="match status" value="1"/>
</dbReference>
<dbReference type="Pfam" id="PF03717">
    <property type="entry name" value="PBP_dimer"/>
    <property type="match status" value="1"/>
</dbReference>
<evidence type="ECO:0000313" key="15">
    <source>
        <dbReference type="Proteomes" id="UP001348817"/>
    </source>
</evidence>
<dbReference type="InterPro" id="IPR050515">
    <property type="entry name" value="Beta-lactam/transpept"/>
</dbReference>
<evidence type="ECO:0000256" key="8">
    <source>
        <dbReference type="ARBA" id="ARBA00022989"/>
    </source>
</evidence>
<dbReference type="EMBL" id="AP025314">
    <property type="protein sequence ID" value="BDD09576.1"/>
    <property type="molecule type" value="Genomic_DNA"/>
</dbReference>
<dbReference type="GO" id="GO:0008360">
    <property type="term" value="P:regulation of cell shape"/>
    <property type="evidence" value="ECO:0007669"/>
    <property type="project" value="UniProtKB-KW"/>
</dbReference>
<evidence type="ECO:0000256" key="9">
    <source>
        <dbReference type="ARBA" id="ARBA00023136"/>
    </source>
</evidence>
<dbReference type="Gene3D" id="3.90.1310.10">
    <property type="entry name" value="Penicillin-binding protein 2a (Domain 2)"/>
    <property type="match status" value="1"/>
</dbReference>
<dbReference type="SUPFAM" id="SSF56601">
    <property type="entry name" value="beta-lactamase/transpeptidase-like"/>
    <property type="match status" value="1"/>
</dbReference>
<organism evidence="14 15">
    <name type="scientific">Fulvitalea axinellae</name>
    <dbReference type="NCBI Taxonomy" id="1182444"/>
    <lineage>
        <taxon>Bacteria</taxon>
        <taxon>Pseudomonadati</taxon>
        <taxon>Bacteroidota</taxon>
        <taxon>Cytophagia</taxon>
        <taxon>Cytophagales</taxon>
        <taxon>Persicobacteraceae</taxon>
        <taxon>Fulvitalea</taxon>
    </lineage>
</organism>
<gene>
    <name evidence="14" type="ORF">FUAX_20080</name>
</gene>
<feature type="transmembrane region" description="Helical" evidence="11">
    <location>
        <begin position="7"/>
        <end position="27"/>
    </location>
</feature>
<evidence type="ECO:0000313" key="14">
    <source>
        <dbReference type="EMBL" id="BDD09576.1"/>
    </source>
</evidence>
<dbReference type="GO" id="GO:0071972">
    <property type="term" value="F:peptidoglycan L,D-transpeptidase activity"/>
    <property type="evidence" value="ECO:0007669"/>
    <property type="project" value="TreeGrafter"/>
</dbReference>
<name>A0AAU9CBL7_9BACT</name>
<keyword evidence="15" id="KW-1185">Reference proteome</keyword>
<keyword evidence="9 11" id="KW-0472">Membrane</keyword>
<dbReference type="PANTHER" id="PTHR30627:SF2">
    <property type="entry name" value="PEPTIDOGLYCAN D,D-TRANSPEPTIDASE MRDA"/>
    <property type="match status" value="1"/>
</dbReference>
<dbReference type="AlphaFoldDB" id="A0AAU9CBL7"/>
<evidence type="ECO:0000256" key="3">
    <source>
        <dbReference type="ARBA" id="ARBA00022475"/>
    </source>
</evidence>
<dbReference type="GO" id="GO:0005886">
    <property type="term" value="C:plasma membrane"/>
    <property type="evidence" value="ECO:0007669"/>
    <property type="project" value="UniProtKB-SubCell"/>
</dbReference>
<dbReference type="GO" id="GO:0071555">
    <property type="term" value="P:cell wall organization"/>
    <property type="evidence" value="ECO:0007669"/>
    <property type="project" value="UniProtKB-KW"/>
</dbReference>
<keyword evidence="7" id="KW-0573">Peptidoglycan synthesis</keyword>
<dbReference type="SUPFAM" id="SSF56519">
    <property type="entry name" value="Penicillin binding protein dimerisation domain"/>
    <property type="match status" value="1"/>
</dbReference>
<dbReference type="InterPro" id="IPR005311">
    <property type="entry name" value="PBP_dimer"/>
</dbReference>
<keyword evidence="4" id="KW-0121">Carboxypeptidase</keyword>
<feature type="domain" description="Penicillin-binding protein transpeptidase" evidence="12">
    <location>
        <begin position="253"/>
        <end position="576"/>
    </location>
</feature>
<evidence type="ECO:0000256" key="5">
    <source>
        <dbReference type="ARBA" id="ARBA00022692"/>
    </source>
</evidence>